<dbReference type="Pfam" id="PF02518">
    <property type="entry name" value="HATPase_c"/>
    <property type="match status" value="1"/>
</dbReference>
<accession>A0A2H0WYE0</accession>
<dbReference type="GO" id="GO:0016301">
    <property type="term" value="F:kinase activity"/>
    <property type="evidence" value="ECO:0007669"/>
    <property type="project" value="UniProtKB-KW"/>
</dbReference>
<proteinExistence type="predicted"/>
<reference evidence="4" key="1">
    <citation type="submission" date="2017-09" db="EMBL/GenBank/DDBJ databases">
        <title>Depth-based differentiation of microbial function through sediment-hosted aquifers and enrichment of novel symbionts in the deep terrestrial subsurface.</title>
        <authorList>
            <person name="Probst A.J."/>
            <person name="Ladd B."/>
            <person name="Jarett J.K."/>
            <person name="Geller-Mcgrath D.E."/>
            <person name="Sieber C.M.K."/>
            <person name="Emerson J.B."/>
            <person name="Anantharaman K."/>
            <person name="Thomas B.C."/>
            <person name="Malmstrom R."/>
            <person name="Stieglmeier M."/>
            <person name="Klingl A."/>
            <person name="Woyke T."/>
            <person name="Ryan C.M."/>
            <person name="Banfield J.F."/>
        </authorList>
    </citation>
    <scope>NUCLEOTIDE SEQUENCE [LARGE SCALE GENOMIC DNA]</scope>
</reference>
<dbReference type="SUPFAM" id="SSF55874">
    <property type="entry name" value="ATPase domain of HSP90 chaperone/DNA topoisomerase II/histidine kinase"/>
    <property type="match status" value="1"/>
</dbReference>
<evidence type="ECO:0000259" key="1">
    <source>
        <dbReference type="Pfam" id="PF02518"/>
    </source>
</evidence>
<feature type="domain" description="Histidine kinase/HSP90-like ATPase" evidence="1">
    <location>
        <begin position="105"/>
        <end position="233"/>
    </location>
</feature>
<comment type="caution">
    <text evidence="3">The sequence shown here is derived from an EMBL/GenBank/DDBJ whole genome shotgun (WGS) entry which is preliminary data.</text>
</comment>
<keyword evidence="3" id="KW-0418">Kinase</keyword>
<dbReference type="InterPro" id="IPR025474">
    <property type="entry name" value="DUF4325"/>
</dbReference>
<organism evidence="3 4">
    <name type="scientific">Candidatus Collierbacteria bacterium CG09_land_8_20_14_0_10_46_12</name>
    <dbReference type="NCBI Taxonomy" id="1974533"/>
    <lineage>
        <taxon>Bacteria</taxon>
        <taxon>Candidatus Collieribacteriota</taxon>
    </lineage>
</organism>
<dbReference type="AlphaFoldDB" id="A0A2H0WYE0"/>
<gene>
    <name evidence="3" type="ORF">COT54_03360</name>
</gene>
<feature type="domain" description="DUF4325" evidence="2">
    <location>
        <begin position="277"/>
        <end position="321"/>
    </location>
</feature>
<dbReference type="Pfam" id="PF14213">
    <property type="entry name" value="DUF4325"/>
    <property type="match status" value="1"/>
</dbReference>
<evidence type="ECO:0000259" key="2">
    <source>
        <dbReference type="Pfam" id="PF14213"/>
    </source>
</evidence>
<keyword evidence="3" id="KW-0808">Transferase</keyword>
<name>A0A2H0WYE0_9BACT</name>
<dbReference type="InterPro" id="IPR036890">
    <property type="entry name" value="HATPase_C_sf"/>
</dbReference>
<evidence type="ECO:0000313" key="3">
    <source>
        <dbReference type="EMBL" id="PIS17683.1"/>
    </source>
</evidence>
<protein>
    <submittedName>
        <fullName evidence="3">Histidine kinase</fullName>
    </submittedName>
</protein>
<dbReference type="EMBL" id="PEYY01000126">
    <property type="protein sequence ID" value="PIS17683.1"/>
    <property type="molecule type" value="Genomic_DNA"/>
</dbReference>
<dbReference type="InterPro" id="IPR003594">
    <property type="entry name" value="HATPase_dom"/>
</dbReference>
<dbReference type="Proteomes" id="UP000229574">
    <property type="component" value="Unassembled WGS sequence"/>
</dbReference>
<sequence>MHDKILKIAKKLQQFKTRDIVNALNGTLSRQHVSRIIHHLVNEGLIVKSGSTAGSVYNLVDEEHPYRQVFLKRYQCLGLEEHMLWANLQIKLNMLHNLSDNLNSLLFYVFTEILNNAIEHSRSQYVSIMISKLNTKLTISIEDYGIGVFHNVMKERNLNNEYEAMQDLLKGKTTTNTHSHSGEGIFFSSKAVEFFALESYGYSLKIDNLIPDVFFDQNSQKKRGTRVTFVFDVATKLHLNQVFEKFITNTGEVGFDKTNIKVKLYTQGSIYISRSQARRIISGLDKFKTIILDFEKVTTVGQAFADEIFRVFKSNHPGIVVQAINTLKPVQFMIDRVDKP</sequence>
<evidence type="ECO:0000313" key="4">
    <source>
        <dbReference type="Proteomes" id="UP000229574"/>
    </source>
</evidence>
<dbReference type="Gene3D" id="3.30.565.10">
    <property type="entry name" value="Histidine kinase-like ATPase, C-terminal domain"/>
    <property type="match status" value="1"/>
</dbReference>